<protein>
    <submittedName>
        <fullName evidence="2">Uncharacterized protein</fullName>
    </submittedName>
</protein>
<feature type="compositionally biased region" description="Low complexity" evidence="1">
    <location>
        <begin position="61"/>
        <end position="71"/>
    </location>
</feature>
<dbReference type="AlphaFoldDB" id="A0A365Z3B2"/>
<proteinExistence type="predicted"/>
<sequence>MSDRKAIQDGVPFPAGTSIPFALWVRTSLRQQFADVVAEPVPKELIDILFPTGTHNEDGIPPAQTATPAQETAREEPATAPGSEERKIRVDAG</sequence>
<comment type="caution">
    <text evidence="2">The sequence shown here is derived from an EMBL/GenBank/DDBJ whole genome shotgun (WGS) entry which is preliminary data.</text>
</comment>
<accession>A0A365Z3B2</accession>
<feature type="compositionally biased region" description="Basic and acidic residues" evidence="1">
    <location>
        <begin position="72"/>
        <end position="93"/>
    </location>
</feature>
<evidence type="ECO:0000313" key="2">
    <source>
        <dbReference type="EMBL" id="RBM09748.1"/>
    </source>
</evidence>
<name>A0A365Z3B2_9PROT</name>
<evidence type="ECO:0000313" key="3">
    <source>
        <dbReference type="Proteomes" id="UP000252680"/>
    </source>
</evidence>
<gene>
    <name evidence="2" type="ORF">NJLHNGOC_01635</name>
</gene>
<organism evidence="2 3">
    <name type="scientific">Novacetimonas cocois</name>
    <dbReference type="NCBI Taxonomy" id="1747507"/>
    <lineage>
        <taxon>Bacteria</taxon>
        <taxon>Pseudomonadati</taxon>
        <taxon>Pseudomonadota</taxon>
        <taxon>Alphaproteobacteria</taxon>
        <taxon>Acetobacterales</taxon>
        <taxon>Acetobacteraceae</taxon>
        <taxon>Novacetimonas</taxon>
    </lineage>
</organism>
<dbReference type="RefSeq" id="WP_113594768.1">
    <property type="nucleotide sequence ID" value="NZ_QEXL01000001.1"/>
</dbReference>
<dbReference type="EMBL" id="QEXL01000001">
    <property type="protein sequence ID" value="RBM09748.1"/>
    <property type="molecule type" value="Genomic_DNA"/>
</dbReference>
<keyword evidence="3" id="KW-1185">Reference proteome</keyword>
<dbReference type="Proteomes" id="UP000252680">
    <property type="component" value="Unassembled WGS sequence"/>
</dbReference>
<reference evidence="2 3" key="1">
    <citation type="submission" date="2018-05" db="EMBL/GenBank/DDBJ databases">
        <title>Komagataeibacter cocois sp. nov., for a novel cellulose- producing strain isolated from coconut milk.</title>
        <authorList>
            <person name="Liu L."/>
            <person name="Wang Y."/>
            <person name="Liu S."/>
            <person name="Bi J."/>
            <person name="Chen H."/>
            <person name="Deng J."/>
            <person name="Zhang C."/>
            <person name="Hu Q."/>
            <person name="Li C."/>
        </authorList>
    </citation>
    <scope>NUCLEOTIDE SEQUENCE [LARGE SCALE GENOMIC DNA]</scope>
    <source>
        <strain evidence="2 3">WE7</strain>
    </source>
</reference>
<feature type="region of interest" description="Disordered" evidence="1">
    <location>
        <begin position="52"/>
        <end position="93"/>
    </location>
</feature>
<evidence type="ECO:0000256" key="1">
    <source>
        <dbReference type="SAM" id="MobiDB-lite"/>
    </source>
</evidence>